<organism evidence="1 2">
    <name type="scientific">Microcystis aeruginosa Ma_QC_Ca_00000000_S207</name>
    <dbReference type="NCBI Taxonomy" id="2486251"/>
    <lineage>
        <taxon>Bacteria</taxon>
        <taxon>Bacillati</taxon>
        <taxon>Cyanobacteriota</taxon>
        <taxon>Cyanophyceae</taxon>
        <taxon>Oscillatoriophycideae</taxon>
        <taxon>Chroococcales</taxon>
        <taxon>Microcystaceae</taxon>
        <taxon>Microcystis</taxon>
    </lineage>
</organism>
<sequence length="110" mass="12501">MNTKITDNSSQKESLHNAVGNLRACLHEKLDKLSSTQLNSVWQLVESLENQNSPIEIETPITNEEIDRIVESYRQQNKLLPIGLAKGEFVVPDDFNDPLPDEILDLFEPQ</sequence>
<accession>A0A552F941</accession>
<comment type="caution">
    <text evidence="1">The sequence shown here is derived from an EMBL/GenBank/DDBJ whole genome shotgun (WGS) entry which is preliminary data.</text>
</comment>
<gene>
    <name evidence="1" type="ORF">EWV91_19035</name>
</gene>
<name>A0A552F941_MICAE</name>
<evidence type="ECO:0000313" key="2">
    <source>
        <dbReference type="Proteomes" id="UP000320293"/>
    </source>
</evidence>
<proteinExistence type="predicted"/>
<reference evidence="1 2" key="1">
    <citation type="submission" date="2019-01" db="EMBL/GenBank/DDBJ databases">
        <title>Coherence of Microcystis species and biogeography revealed through population genomics.</title>
        <authorList>
            <person name="Perez-Carrascal O.M."/>
            <person name="Terrat Y."/>
            <person name="Giani A."/>
            <person name="Fortin N."/>
            <person name="Tromas N."/>
            <person name="Shapiro B.J."/>
        </authorList>
    </citation>
    <scope>NUCLEOTIDE SEQUENCE [LARGE SCALE GENOMIC DNA]</scope>
    <source>
        <strain evidence="1">Ma_QC_Ca_00000000_S207</strain>
    </source>
</reference>
<protein>
    <submittedName>
        <fullName evidence="1">DUF2281 domain-containing protein</fullName>
    </submittedName>
</protein>
<dbReference type="EMBL" id="SFBF01000358">
    <property type="protein sequence ID" value="TRU43213.1"/>
    <property type="molecule type" value="Genomic_DNA"/>
</dbReference>
<dbReference type="AlphaFoldDB" id="A0A552F941"/>
<evidence type="ECO:0000313" key="1">
    <source>
        <dbReference type="EMBL" id="TRU43213.1"/>
    </source>
</evidence>
<dbReference type="Proteomes" id="UP000320293">
    <property type="component" value="Unassembled WGS sequence"/>
</dbReference>